<feature type="transmembrane region" description="Helical" evidence="1">
    <location>
        <begin position="12"/>
        <end position="32"/>
    </location>
</feature>
<proteinExistence type="predicted"/>
<dbReference type="Gramene" id="arahy.Tifrunner.gnm2.ann2.Ah19g041900.1">
    <property type="protein sequence ID" value="arahy.Tifrunner.gnm2.ann2.Ah19g041900.1-CDS"/>
    <property type="gene ID" value="arahy.Tifrunner.gnm2.ann2.Ah19g041900"/>
</dbReference>
<dbReference type="Proteomes" id="UP000464620">
    <property type="component" value="Chromosome B09"/>
</dbReference>
<reference evidence="2 3" key="1">
    <citation type="submission" date="2020-01" db="EMBL/GenBank/DDBJ databases">
        <title>Genome sequence of Arachis hypogaea, cultivar Shitouqi.</title>
        <authorList>
            <person name="Zhuang W."/>
            <person name="Chen H."/>
            <person name="Varshney R."/>
            <person name="Wang D."/>
            <person name="Ming R."/>
        </authorList>
    </citation>
    <scope>NUCLEOTIDE SEQUENCE [LARGE SCALE GENOMIC DNA]</scope>
    <source>
        <tissue evidence="2">Young leaf</tissue>
    </source>
</reference>
<dbReference type="EMBL" id="CP031001">
    <property type="protein sequence ID" value="QHN75799.1"/>
    <property type="molecule type" value="Genomic_DNA"/>
</dbReference>
<evidence type="ECO:0000313" key="3">
    <source>
        <dbReference type="Proteomes" id="UP000464620"/>
    </source>
</evidence>
<sequence>MHMLVVRKMAKLIPFTNIFLLVVLVSVVLMRIKVVEVDVCQVIWDDSFCDEEKCWVNCSTKHGSSAYGYCKYPNCIYRFLSFLNLPWTHVVSMWLKARSQEIGEAHGRTG</sequence>
<accession>A0A6B9V3G6</accession>
<keyword evidence="1" id="KW-0812">Transmembrane</keyword>
<dbReference type="AlphaFoldDB" id="A0A6B9V3G6"/>
<gene>
    <name evidence="2" type="ORF">DS421_19g638400</name>
</gene>
<organism evidence="2 3">
    <name type="scientific">Arachis hypogaea</name>
    <name type="common">Peanut</name>
    <dbReference type="NCBI Taxonomy" id="3818"/>
    <lineage>
        <taxon>Eukaryota</taxon>
        <taxon>Viridiplantae</taxon>
        <taxon>Streptophyta</taxon>
        <taxon>Embryophyta</taxon>
        <taxon>Tracheophyta</taxon>
        <taxon>Spermatophyta</taxon>
        <taxon>Magnoliopsida</taxon>
        <taxon>eudicotyledons</taxon>
        <taxon>Gunneridae</taxon>
        <taxon>Pentapetalae</taxon>
        <taxon>rosids</taxon>
        <taxon>fabids</taxon>
        <taxon>Fabales</taxon>
        <taxon>Fabaceae</taxon>
        <taxon>Papilionoideae</taxon>
        <taxon>50 kb inversion clade</taxon>
        <taxon>dalbergioids sensu lato</taxon>
        <taxon>Dalbergieae</taxon>
        <taxon>Pterocarpus clade</taxon>
        <taxon>Arachis</taxon>
    </lineage>
</organism>
<keyword evidence="1" id="KW-0472">Membrane</keyword>
<evidence type="ECO:0000256" key="1">
    <source>
        <dbReference type="SAM" id="Phobius"/>
    </source>
</evidence>
<evidence type="ECO:0000313" key="2">
    <source>
        <dbReference type="EMBL" id="QHN75799.1"/>
    </source>
</evidence>
<keyword evidence="1" id="KW-1133">Transmembrane helix</keyword>
<name>A0A6B9V3G6_ARAHY</name>
<protein>
    <submittedName>
        <fullName evidence="2">Uncharacterized protein</fullName>
    </submittedName>
</protein>